<dbReference type="Pfam" id="PF22752">
    <property type="entry name" value="DUF488-N3i"/>
    <property type="match status" value="1"/>
</dbReference>
<dbReference type="InterPro" id="IPR052552">
    <property type="entry name" value="YeaO-like"/>
</dbReference>
<evidence type="ECO:0000256" key="1">
    <source>
        <dbReference type="SAM" id="MobiDB-lite"/>
    </source>
</evidence>
<evidence type="ECO:0000313" key="3">
    <source>
        <dbReference type="Proteomes" id="UP000315095"/>
    </source>
</evidence>
<proteinExistence type="predicted"/>
<gene>
    <name evidence="2" type="ORF">MSKU9_1594</name>
</gene>
<dbReference type="AlphaFoldDB" id="A0A4P5NPX6"/>
<evidence type="ECO:0008006" key="4">
    <source>
        <dbReference type="Google" id="ProtNLM"/>
    </source>
</evidence>
<protein>
    <recommendedName>
        <fullName evidence="4">DUF488 family protein</fullName>
    </recommendedName>
</protein>
<evidence type="ECO:0000313" key="2">
    <source>
        <dbReference type="EMBL" id="GCE83453.1"/>
    </source>
</evidence>
<comment type="caution">
    <text evidence="2">The sequence shown here is derived from an EMBL/GenBank/DDBJ whole genome shotgun (WGS) entry which is preliminary data.</text>
</comment>
<dbReference type="PANTHER" id="PTHR36849:SF1">
    <property type="entry name" value="CYTOPLASMIC PROTEIN"/>
    <property type="match status" value="1"/>
</dbReference>
<dbReference type="PANTHER" id="PTHR36849">
    <property type="entry name" value="CYTOPLASMIC PROTEIN-RELATED"/>
    <property type="match status" value="1"/>
</dbReference>
<name>A0A4P5NPX6_9PROT</name>
<keyword evidence="3" id="KW-1185">Reference proteome</keyword>
<dbReference type="EMBL" id="BDLU01000033">
    <property type="protein sequence ID" value="GCE83453.1"/>
    <property type="molecule type" value="Genomic_DNA"/>
</dbReference>
<feature type="region of interest" description="Disordered" evidence="1">
    <location>
        <begin position="1"/>
        <end position="21"/>
    </location>
</feature>
<accession>A0A4P5NPX6</accession>
<reference evidence="3" key="1">
    <citation type="submission" date="2017-01" db="EMBL/GenBank/DDBJ databases">
        <title>Komagataeibacter sp. MSKU9 whole genome sequencing project.</title>
        <authorList>
            <person name="Matsutani M."/>
            <person name="Naloka K."/>
            <person name="Theeragool G."/>
            <person name="Yakushi T."/>
            <person name="Matsushita K."/>
        </authorList>
    </citation>
    <scope>NUCLEOTIDE SEQUENCE [LARGE SCALE GENOMIC DNA]</scope>
    <source>
        <strain evidence="3">MSKU9</strain>
    </source>
</reference>
<sequence length="41" mass="4745">MAHTIRVRRVYDPSEPDNGSRVLVDRLWPRGVSKQRADLTP</sequence>
<organism evidence="2 3">
    <name type="scientific">Komagataeibacter diospyri</name>
    <dbReference type="NCBI Taxonomy" id="1932662"/>
    <lineage>
        <taxon>Bacteria</taxon>
        <taxon>Pseudomonadati</taxon>
        <taxon>Pseudomonadota</taxon>
        <taxon>Alphaproteobacteria</taxon>
        <taxon>Acetobacterales</taxon>
        <taxon>Acetobacteraceae</taxon>
        <taxon>Komagataeibacter</taxon>
    </lineage>
</organism>
<dbReference type="Proteomes" id="UP000315095">
    <property type="component" value="Unassembled WGS sequence"/>
</dbReference>